<evidence type="ECO:0000313" key="10">
    <source>
        <dbReference type="Proteomes" id="UP001157353"/>
    </source>
</evidence>
<comment type="similarity">
    <text evidence="2 8">Belongs to the Cob(I)alamin adenosyltransferase family.</text>
</comment>
<keyword evidence="8" id="KW-0067">ATP-binding</keyword>
<evidence type="ECO:0000256" key="2">
    <source>
        <dbReference type="ARBA" id="ARBA00007487"/>
    </source>
</evidence>
<dbReference type="NCBIfam" id="TIGR00708">
    <property type="entry name" value="cobA"/>
    <property type="match status" value="1"/>
</dbReference>
<dbReference type="InterPro" id="IPR003724">
    <property type="entry name" value="CblAdoTrfase_CobA"/>
</dbReference>
<keyword evidence="10" id="KW-1185">Reference proteome</keyword>
<evidence type="ECO:0000256" key="8">
    <source>
        <dbReference type="PIRNR" id="PIRNR015617"/>
    </source>
</evidence>
<comment type="function">
    <text evidence="5 8">Required for both de novo synthesis of the corrin ring for the assimilation of exogenous corrinoids. Participates in the adenosylation of a variety of incomplete and complete corrinoids.</text>
</comment>
<dbReference type="EC" id="2.5.1.17" evidence="3 8"/>
<comment type="catalytic activity">
    <reaction evidence="6 8">
        <text>2 cob(II)yrinate a,c diamide + reduced [electron-transfer flavoprotein] + 2 ATP = 2 adenosylcob(III)yrinate a,c-diamide + 2 triphosphate + oxidized [electron-transfer flavoprotein] + 3 H(+)</text>
        <dbReference type="Rhea" id="RHEA:11528"/>
        <dbReference type="Rhea" id="RHEA-COMP:10685"/>
        <dbReference type="Rhea" id="RHEA-COMP:10686"/>
        <dbReference type="ChEBI" id="CHEBI:15378"/>
        <dbReference type="ChEBI" id="CHEBI:18036"/>
        <dbReference type="ChEBI" id="CHEBI:30616"/>
        <dbReference type="ChEBI" id="CHEBI:57692"/>
        <dbReference type="ChEBI" id="CHEBI:58307"/>
        <dbReference type="ChEBI" id="CHEBI:58503"/>
        <dbReference type="ChEBI" id="CHEBI:58537"/>
        <dbReference type="EC" id="2.5.1.17"/>
    </reaction>
</comment>
<comment type="subcellular location">
    <subcellularLocation>
        <location evidence="8">Cytoplasm</location>
    </subcellularLocation>
</comment>
<dbReference type="CDD" id="cd00561">
    <property type="entry name" value="CobA_ACA"/>
    <property type="match status" value="1"/>
</dbReference>
<name>A0ABQ6E0D2_9GAMM</name>
<protein>
    <recommendedName>
        <fullName evidence="3 8">Corrinoid adenosyltransferase</fullName>
        <ecNumber evidence="3 8">2.5.1.17</ecNumber>
    </recommendedName>
    <alternativeName>
        <fullName evidence="8">Cob(II)alamin adenosyltransferase</fullName>
    </alternativeName>
    <alternativeName>
        <fullName evidence="8">Cob(II)yrinic acid a,c-diamide adenosyltransferase</fullName>
    </alternativeName>
</protein>
<organism evidence="9 10">
    <name type="scientific">Psychromonas marina</name>
    <dbReference type="NCBI Taxonomy" id="88364"/>
    <lineage>
        <taxon>Bacteria</taxon>
        <taxon>Pseudomonadati</taxon>
        <taxon>Pseudomonadota</taxon>
        <taxon>Gammaproteobacteria</taxon>
        <taxon>Alteromonadales</taxon>
        <taxon>Psychromonadaceae</taxon>
        <taxon>Psychromonas</taxon>
    </lineage>
</organism>
<dbReference type="Proteomes" id="UP001157353">
    <property type="component" value="Unassembled WGS sequence"/>
</dbReference>
<keyword evidence="8" id="KW-0808">Transferase</keyword>
<dbReference type="PIRSF" id="PIRSF015617">
    <property type="entry name" value="Adensltrnsf_CobA"/>
    <property type="match status" value="1"/>
</dbReference>
<evidence type="ECO:0000256" key="4">
    <source>
        <dbReference type="ARBA" id="ARBA00023244"/>
    </source>
</evidence>
<sequence>MMTADEKHLKKMKAIKEKQDQKIAAADIERGVSILLAGPGKGKSSSAFGMLARSLGHGHKVAVVQFLKGAMSTGEERFFTSHENVDWFAMGDGFTWETQNRQQDVDSAEKAWAKAAELLADERYNLVILDEITYMFKYQYLEFQPTLDALKNRPTTMNVVLTGRGPKQELIDAVDTYSHILEEKHAFKDGVKAQAGIEW</sequence>
<dbReference type="InterPro" id="IPR027417">
    <property type="entry name" value="P-loop_NTPase"/>
</dbReference>
<comment type="catalytic activity">
    <reaction evidence="7 8">
        <text>2 cob(II)alamin + reduced [electron-transfer flavoprotein] + 2 ATP = 2 adenosylcob(III)alamin + 2 triphosphate + oxidized [electron-transfer flavoprotein] + 3 H(+)</text>
        <dbReference type="Rhea" id="RHEA:28671"/>
        <dbReference type="Rhea" id="RHEA-COMP:10685"/>
        <dbReference type="Rhea" id="RHEA-COMP:10686"/>
        <dbReference type="ChEBI" id="CHEBI:15378"/>
        <dbReference type="ChEBI" id="CHEBI:16304"/>
        <dbReference type="ChEBI" id="CHEBI:18036"/>
        <dbReference type="ChEBI" id="CHEBI:18408"/>
        <dbReference type="ChEBI" id="CHEBI:30616"/>
        <dbReference type="ChEBI" id="CHEBI:57692"/>
        <dbReference type="ChEBI" id="CHEBI:58307"/>
        <dbReference type="EC" id="2.5.1.17"/>
    </reaction>
</comment>
<dbReference type="Pfam" id="PF02572">
    <property type="entry name" value="CobA_CobO_BtuR"/>
    <property type="match status" value="1"/>
</dbReference>
<dbReference type="EMBL" id="BSPQ01000005">
    <property type="protein sequence ID" value="GLS90698.1"/>
    <property type="molecule type" value="Genomic_DNA"/>
</dbReference>
<keyword evidence="8" id="KW-0547">Nucleotide-binding</keyword>
<dbReference type="RefSeq" id="WP_284203820.1">
    <property type="nucleotide sequence ID" value="NZ_BSPQ01000005.1"/>
</dbReference>
<keyword evidence="8" id="KW-0169">Cobalamin biosynthesis</keyword>
<evidence type="ECO:0000313" key="9">
    <source>
        <dbReference type="EMBL" id="GLS90698.1"/>
    </source>
</evidence>
<evidence type="ECO:0000256" key="6">
    <source>
        <dbReference type="ARBA" id="ARBA00048555"/>
    </source>
</evidence>
<accession>A0ABQ6E0D2</accession>
<comment type="caution">
    <text evidence="9">The sequence shown here is derived from an EMBL/GenBank/DDBJ whole genome shotgun (WGS) entry which is preliminary data.</text>
</comment>
<gene>
    <name evidence="9" type="primary">cobO</name>
    <name evidence="9" type="ORF">GCM10007916_17650</name>
</gene>
<keyword evidence="8" id="KW-0963">Cytoplasm</keyword>
<evidence type="ECO:0000256" key="7">
    <source>
        <dbReference type="ARBA" id="ARBA00048692"/>
    </source>
</evidence>
<dbReference type="Gene3D" id="3.40.50.300">
    <property type="entry name" value="P-loop containing nucleotide triphosphate hydrolases"/>
    <property type="match status" value="1"/>
</dbReference>
<dbReference type="NCBIfam" id="NF004637">
    <property type="entry name" value="PRK05986.1"/>
    <property type="match status" value="1"/>
</dbReference>
<keyword evidence="4 8" id="KW-0627">Porphyrin biosynthesis</keyword>
<dbReference type="PANTHER" id="PTHR46638">
    <property type="entry name" value="CORRINOID ADENOSYLTRANSFERASE"/>
    <property type="match status" value="1"/>
</dbReference>
<reference evidence="10" key="1">
    <citation type="journal article" date="2019" name="Int. J. Syst. Evol. Microbiol.">
        <title>The Global Catalogue of Microorganisms (GCM) 10K type strain sequencing project: providing services to taxonomists for standard genome sequencing and annotation.</title>
        <authorList>
            <consortium name="The Broad Institute Genomics Platform"/>
            <consortium name="The Broad Institute Genome Sequencing Center for Infectious Disease"/>
            <person name="Wu L."/>
            <person name="Ma J."/>
        </authorList>
    </citation>
    <scope>NUCLEOTIDE SEQUENCE [LARGE SCALE GENOMIC DNA]</scope>
    <source>
        <strain evidence="10">NBRC 103166</strain>
    </source>
</reference>
<dbReference type="PANTHER" id="PTHR46638:SF1">
    <property type="entry name" value="CORRINOID ADENOSYLTRANSFERASE"/>
    <property type="match status" value="1"/>
</dbReference>
<evidence type="ECO:0000256" key="3">
    <source>
        <dbReference type="ARBA" id="ARBA00012454"/>
    </source>
</evidence>
<evidence type="ECO:0000256" key="5">
    <source>
        <dbReference type="ARBA" id="ARBA00024929"/>
    </source>
</evidence>
<evidence type="ECO:0000256" key="1">
    <source>
        <dbReference type="ARBA" id="ARBA00005121"/>
    </source>
</evidence>
<dbReference type="SUPFAM" id="SSF52540">
    <property type="entry name" value="P-loop containing nucleoside triphosphate hydrolases"/>
    <property type="match status" value="1"/>
</dbReference>
<comment type="pathway">
    <text evidence="1 8">Cofactor biosynthesis; adenosylcobalamin biosynthesis; adenosylcobalamin from cob(II)yrinate a,c-diamide: step 2/7.</text>
</comment>
<proteinExistence type="inferred from homology"/>